<accession>A0A8D8ZUD0</accession>
<sequence length="195" mass="22228">MIVDHMVTTPRIRPATVSSRRHNKGQRIIIHSTISRIAVVHMIARHRPAMRGKDRTRRKDRMRRTEEVVEIGAETEIVDGRETERWTRRRRGRVRDRGVAIENMTENPPDVIGAVAHTVAHLGLAHAHPVVTMAHVIARIGDTLQIVIEDPLIGTDVTAVHRQDEIEIEETGSRPWETCHDPMHRTNGNQANYKS</sequence>
<protein>
    <submittedName>
        <fullName evidence="2">Uncharacterized protein</fullName>
    </submittedName>
</protein>
<name>A0A8D8ZUD0_9HEMI</name>
<dbReference type="EMBL" id="HBUF01535936">
    <property type="protein sequence ID" value="CAG6753313.1"/>
    <property type="molecule type" value="Transcribed_RNA"/>
</dbReference>
<dbReference type="AlphaFoldDB" id="A0A8D8ZUD0"/>
<dbReference type="EMBL" id="HBUF01535937">
    <property type="protein sequence ID" value="CAG6753317.1"/>
    <property type="molecule type" value="Transcribed_RNA"/>
</dbReference>
<dbReference type="EMBL" id="HBUF01031925">
    <property type="protein sequence ID" value="CAG6615081.1"/>
    <property type="molecule type" value="Transcribed_RNA"/>
</dbReference>
<feature type="region of interest" description="Disordered" evidence="1">
    <location>
        <begin position="172"/>
        <end position="195"/>
    </location>
</feature>
<dbReference type="EMBL" id="HBUF01031926">
    <property type="protein sequence ID" value="CAG6615086.1"/>
    <property type="molecule type" value="Transcribed_RNA"/>
</dbReference>
<dbReference type="EMBL" id="HBUF01535939">
    <property type="protein sequence ID" value="CAG6753325.1"/>
    <property type="molecule type" value="Transcribed_RNA"/>
</dbReference>
<reference evidence="2" key="1">
    <citation type="submission" date="2021-05" db="EMBL/GenBank/DDBJ databases">
        <authorList>
            <person name="Alioto T."/>
            <person name="Alioto T."/>
            <person name="Gomez Garrido J."/>
        </authorList>
    </citation>
    <scope>NUCLEOTIDE SEQUENCE</scope>
</reference>
<evidence type="ECO:0000256" key="1">
    <source>
        <dbReference type="SAM" id="MobiDB-lite"/>
    </source>
</evidence>
<dbReference type="EMBL" id="HBUF01370836">
    <property type="protein sequence ID" value="CAG6726064.1"/>
    <property type="molecule type" value="Transcribed_RNA"/>
</dbReference>
<feature type="compositionally biased region" description="Polar residues" evidence="1">
    <location>
        <begin position="186"/>
        <end position="195"/>
    </location>
</feature>
<dbReference type="EMBL" id="HBUF01186063">
    <property type="protein sequence ID" value="CAG6656768.1"/>
    <property type="molecule type" value="Transcribed_RNA"/>
</dbReference>
<proteinExistence type="predicted"/>
<dbReference type="EMBL" id="HBUF01031927">
    <property type="protein sequence ID" value="CAG6615091.1"/>
    <property type="molecule type" value="Transcribed_RNA"/>
</dbReference>
<evidence type="ECO:0000313" key="2">
    <source>
        <dbReference type="EMBL" id="CAG6753325.1"/>
    </source>
</evidence>
<organism evidence="2">
    <name type="scientific">Cacopsylla melanoneura</name>
    <dbReference type="NCBI Taxonomy" id="428564"/>
    <lineage>
        <taxon>Eukaryota</taxon>
        <taxon>Metazoa</taxon>
        <taxon>Ecdysozoa</taxon>
        <taxon>Arthropoda</taxon>
        <taxon>Hexapoda</taxon>
        <taxon>Insecta</taxon>
        <taxon>Pterygota</taxon>
        <taxon>Neoptera</taxon>
        <taxon>Paraneoptera</taxon>
        <taxon>Hemiptera</taxon>
        <taxon>Sternorrhyncha</taxon>
        <taxon>Psylloidea</taxon>
        <taxon>Psyllidae</taxon>
        <taxon>Psyllinae</taxon>
        <taxon>Cacopsylla</taxon>
    </lineage>
</organism>